<dbReference type="AlphaFoldDB" id="A0A0L0V3G0"/>
<evidence type="ECO:0000256" key="1">
    <source>
        <dbReference type="SAM" id="SignalP"/>
    </source>
</evidence>
<dbReference type="Proteomes" id="UP000054564">
    <property type="component" value="Unassembled WGS sequence"/>
</dbReference>
<gene>
    <name evidence="2" type="ORF">PSTG_12823</name>
</gene>
<feature type="signal peptide" evidence="1">
    <location>
        <begin position="1"/>
        <end position="19"/>
    </location>
</feature>
<comment type="caution">
    <text evidence="2">The sequence shown here is derived from an EMBL/GenBank/DDBJ whole genome shotgun (WGS) entry which is preliminary data.</text>
</comment>
<evidence type="ECO:0000313" key="3">
    <source>
        <dbReference type="Proteomes" id="UP000054564"/>
    </source>
</evidence>
<accession>A0A0L0V3G0</accession>
<dbReference type="EMBL" id="AJIL01000129">
    <property type="protein sequence ID" value="KNE93822.1"/>
    <property type="molecule type" value="Genomic_DNA"/>
</dbReference>
<reference evidence="3" key="1">
    <citation type="submission" date="2014-03" db="EMBL/GenBank/DDBJ databases">
        <title>The Genome Sequence of Puccinia striiformis f. sp. tritici PST-78.</title>
        <authorList>
            <consortium name="The Broad Institute Genome Sequencing Platform"/>
            <person name="Cuomo C."/>
            <person name="Hulbert S."/>
            <person name="Chen X."/>
            <person name="Walker B."/>
            <person name="Young S.K."/>
            <person name="Zeng Q."/>
            <person name="Gargeya S."/>
            <person name="Fitzgerald M."/>
            <person name="Haas B."/>
            <person name="Abouelleil A."/>
            <person name="Alvarado L."/>
            <person name="Arachchi H.M."/>
            <person name="Berlin A.M."/>
            <person name="Chapman S.B."/>
            <person name="Goldberg J."/>
            <person name="Griggs A."/>
            <person name="Gujja S."/>
            <person name="Hansen M."/>
            <person name="Howarth C."/>
            <person name="Imamovic A."/>
            <person name="Larimer J."/>
            <person name="McCowan C."/>
            <person name="Montmayeur A."/>
            <person name="Murphy C."/>
            <person name="Neiman D."/>
            <person name="Pearson M."/>
            <person name="Priest M."/>
            <person name="Roberts A."/>
            <person name="Saif S."/>
            <person name="Shea T."/>
            <person name="Sisk P."/>
            <person name="Sykes S."/>
            <person name="Wortman J."/>
            <person name="Nusbaum C."/>
            <person name="Birren B."/>
        </authorList>
    </citation>
    <scope>NUCLEOTIDE SEQUENCE [LARGE SCALE GENOMIC DNA]</scope>
    <source>
        <strain evidence="3">race PST-78</strain>
    </source>
</reference>
<proteinExistence type="predicted"/>
<sequence length="122" mass="13631">MHFITTVIFMLSTCGVAFGNLTCTKARPNGMCGYQIPGGNWILANLTPLNNNQPLVFADCQTTPFCGDGEMWTRVRNAMNSPVGFRRDGDFDAHCNQILNFFSRATRDKRLLGLDCELFVET</sequence>
<keyword evidence="1" id="KW-0732">Signal</keyword>
<organism evidence="2 3">
    <name type="scientific">Puccinia striiformis f. sp. tritici PST-78</name>
    <dbReference type="NCBI Taxonomy" id="1165861"/>
    <lineage>
        <taxon>Eukaryota</taxon>
        <taxon>Fungi</taxon>
        <taxon>Dikarya</taxon>
        <taxon>Basidiomycota</taxon>
        <taxon>Pucciniomycotina</taxon>
        <taxon>Pucciniomycetes</taxon>
        <taxon>Pucciniales</taxon>
        <taxon>Pucciniaceae</taxon>
        <taxon>Puccinia</taxon>
    </lineage>
</organism>
<dbReference type="OrthoDB" id="10274463at2759"/>
<protein>
    <submittedName>
        <fullName evidence="2">Uncharacterized protein</fullName>
    </submittedName>
</protein>
<keyword evidence="3" id="KW-1185">Reference proteome</keyword>
<evidence type="ECO:0000313" key="2">
    <source>
        <dbReference type="EMBL" id="KNE93822.1"/>
    </source>
</evidence>
<name>A0A0L0V3G0_9BASI</name>
<feature type="chain" id="PRO_5005549369" evidence="1">
    <location>
        <begin position="20"/>
        <end position="122"/>
    </location>
</feature>
<feature type="non-terminal residue" evidence="2">
    <location>
        <position position="1"/>
    </location>
</feature>